<sequence>MFENWREFKTAFNKGDDAENACASCGLEDFDLLCKEKDDEGLLSAIFICKNCGIQKKMDYREIEMN</sequence>
<evidence type="ECO:0000313" key="1">
    <source>
        <dbReference type="EMBL" id="RAZ79166.1"/>
    </source>
</evidence>
<gene>
    <name evidence="1" type="ORF">DP120_05985</name>
</gene>
<accession>A0A365L164</accession>
<name>A0A365L164_9BACL</name>
<dbReference type="RefSeq" id="WP_112222751.1">
    <property type="nucleotide sequence ID" value="NZ_CP047673.1"/>
</dbReference>
<comment type="caution">
    <text evidence="1">The sequence shown here is derived from an EMBL/GenBank/DDBJ whole genome shotgun (WGS) entry which is preliminary data.</text>
</comment>
<dbReference type="AlphaFoldDB" id="A0A365L164"/>
<protein>
    <submittedName>
        <fullName evidence="1">Uncharacterized protein</fullName>
    </submittedName>
</protein>
<evidence type="ECO:0000313" key="2">
    <source>
        <dbReference type="Proteomes" id="UP000251002"/>
    </source>
</evidence>
<proteinExistence type="predicted"/>
<organism evidence="1 2">
    <name type="scientific">Planococcus halotolerans</name>
    <dbReference type="NCBI Taxonomy" id="2233542"/>
    <lineage>
        <taxon>Bacteria</taxon>
        <taxon>Bacillati</taxon>
        <taxon>Bacillota</taxon>
        <taxon>Bacilli</taxon>
        <taxon>Bacillales</taxon>
        <taxon>Caryophanaceae</taxon>
        <taxon>Planococcus</taxon>
    </lineage>
</organism>
<dbReference type="Proteomes" id="UP000251002">
    <property type="component" value="Unassembled WGS sequence"/>
</dbReference>
<dbReference type="EMBL" id="QLZR01000002">
    <property type="protein sequence ID" value="RAZ79166.1"/>
    <property type="molecule type" value="Genomic_DNA"/>
</dbReference>
<reference evidence="1 2" key="1">
    <citation type="submission" date="2018-06" db="EMBL/GenBank/DDBJ databases">
        <title>The draft genome sequences of strains SCU63 and S1.</title>
        <authorList>
            <person name="Gan L."/>
        </authorList>
    </citation>
    <scope>NUCLEOTIDE SEQUENCE [LARGE SCALE GENOMIC DNA]</scope>
    <source>
        <strain evidence="1 2">SCU63</strain>
    </source>
</reference>
<keyword evidence="2" id="KW-1185">Reference proteome</keyword>